<comment type="caution">
    <text evidence="2">The sequence shown here is derived from an EMBL/GenBank/DDBJ whole genome shotgun (WGS) entry which is preliminary data.</text>
</comment>
<evidence type="ECO:0000313" key="2">
    <source>
        <dbReference type="EMBL" id="MFC4029612.1"/>
    </source>
</evidence>
<keyword evidence="3" id="KW-1185">Reference proteome</keyword>
<keyword evidence="1" id="KW-1133">Transmembrane helix</keyword>
<keyword evidence="1" id="KW-0812">Transmembrane</keyword>
<protein>
    <submittedName>
        <fullName evidence="2">Uncharacterized protein</fullName>
    </submittedName>
</protein>
<dbReference type="RefSeq" id="WP_290232189.1">
    <property type="nucleotide sequence ID" value="NZ_JAUFPZ010000002.1"/>
</dbReference>
<reference evidence="3" key="1">
    <citation type="journal article" date="2019" name="Int. J. Syst. Evol. Microbiol.">
        <title>The Global Catalogue of Microorganisms (GCM) 10K type strain sequencing project: providing services to taxonomists for standard genome sequencing and annotation.</title>
        <authorList>
            <consortium name="The Broad Institute Genomics Platform"/>
            <consortium name="The Broad Institute Genome Sequencing Center for Infectious Disease"/>
            <person name="Wu L."/>
            <person name="Ma J."/>
        </authorList>
    </citation>
    <scope>NUCLEOTIDE SEQUENCE [LARGE SCALE GENOMIC DNA]</scope>
    <source>
        <strain evidence="3">CECT 9128</strain>
    </source>
</reference>
<feature type="transmembrane region" description="Helical" evidence="1">
    <location>
        <begin position="60"/>
        <end position="81"/>
    </location>
</feature>
<evidence type="ECO:0000313" key="3">
    <source>
        <dbReference type="Proteomes" id="UP001595793"/>
    </source>
</evidence>
<gene>
    <name evidence="2" type="ORF">ACFOS1_19500</name>
</gene>
<keyword evidence="1" id="KW-0472">Membrane</keyword>
<name>A0ABV8HFC4_9FLAO</name>
<dbReference type="EMBL" id="JBHSAS010000034">
    <property type="protein sequence ID" value="MFC4029612.1"/>
    <property type="molecule type" value="Genomic_DNA"/>
</dbReference>
<feature type="transmembrane region" description="Helical" evidence="1">
    <location>
        <begin position="12"/>
        <end position="32"/>
    </location>
</feature>
<proteinExistence type="predicted"/>
<evidence type="ECO:0000256" key="1">
    <source>
        <dbReference type="SAM" id="Phobius"/>
    </source>
</evidence>
<organism evidence="2 3">
    <name type="scientific">Zunongwangia endophytica</name>
    <dbReference type="NCBI Taxonomy" id="1808945"/>
    <lineage>
        <taxon>Bacteria</taxon>
        <taxon>Pseudomonadati</taxon>
        <taxon>Bacteroidota</taxon>
        <taxon>Flavobacteriia</taxon>
        <taxon>Flavobacteriales</taxon>
        <taxon>Flavobacteriaceae</taxon>
        <taxon>Zunongwangia</taxon>
    </lineage>
</organism>
<sequence length="107" mass="12038">MVLEKNTSHKILGGFNIVVNGIFSLLCLSEFYKVGILQETKNYPFGGEGPVPFYYKTADLYSNVTLVYGSIFTILLIIGIWNIKNNKVNEKILFCITCALILIQVLQ</sequence>
<accession>A0ABV8HFC4</accession>
<dbReference type="Proteomes" id="UP001595793">
    <property type="component" value="Unassembled WGS sequence"/>
</dbReference>